<protein>
    <submittedName>
        <fullName evidence="1">Uncharacterized protein</fullName>
    </submittedName>
</protein>
<reference evidence="1" key="1">
    <citation type="submission" date="2014-09" db="EMBL/GenBank/DDBJ databases">
        <authorList>
            <person name="Magalhaes I.L.F."/>
            <person name="Oliveira U."/>
            <person name="Santos F.R."/>
            <person name="Vidigal T.H.D.A."/>
            <person name="Brescovit A.D."/>
            <person name="Santos A.J."/>
        </authorList>
    </citation>
    <scope>NUCLEOTIDE SEQUENCE</scope>
    <source>
        <tissue evidence="1">Shoot tissue taken approximately 20 cm above the soil surface</tissue>
    </source>
</reference>
<evidence type="ECO:0000313" key="1">
    <source>
        <dbReference type="EMBL" id="JAD64897.1"/>
    </source>
</evidence>
<name>A0A0A9C038_ARUDO</name>
<reference evidence="1" key="2">
    <citation type="journal article" date="2015" name="Data Brief">
        <title>Shoot transcriptome of the giant reed, Arundo donax.</title>
        <authorList>
            <person name="Barrero R.A."/>
            <person name="Guerrero F.D."/>
            <person name="Moolhuijzen P."/>
            <person name="Goolsby J.A."/>
            <person name="Tidwell J."/>
            <person name="Bellgard S.E."/>
            <person name="Bellgard M.I."/>
        </authorList>
    </citation>
    <scope>NUCLEOTIDE SEQUENCE</scope>
    <source>
        <tissue evidence="1">Shoot tissue taken approximately 20 cm above the soil surface</tissue>
    </source>
</reference>
<sequence length="36" mass="4132">MFLLSACSKIVSQPMRKIAKQHHCSFCNASKWHQQG</sequence>
<accession>A0A0A9C038</accession>
<dbReference type="AlphaFoldDB" id="A0A0A9C038"/>
<organism evidence="1">
    <name type="scientific">Arundo donax</name>
    <name type="common">Giant reed</name>
    <name type="synonym">Donax arundinaceus</name>
    <dbReference type="NCBI Taxonomy" id="35708"/>
    <lineage>
        <taxon>Eukaryota</taxon>
        <taxon>Viridiplantae</taxon>
        <taxon>Streptophyta</taxon>
        <taxon>Embryophyta</taxon>
        <taxon>Tracheophyta</taxon>
        <taxon>Spermatophyta</taxon>
        <taxon>Magnoliopsida</taxon>
        <taxon>Liliopsida</taxon>
        <taxon>Poales</taxon>
        <taxon>Poaceae</taxon>
        <taxon>PACMAD clade</taxon>
        <taxon>Arundinoideae</taxon>
        <taxon>Arundineae</taxon>
        <taxon>Arundo</taxon>
    </lineage>
</organism>
<dbReference type="EMBL" id="GBRH01232998">
    <property type="protein sequence ID" value="JAD64897.1"/>
    <property type="molecule type" value="Transcribed_RNA"/>
</dbReference>
<proteinExistence type="predicted"/>